<name>A0ACC0CSC4_9PEZI</name>
<organism evidence="1 2">
    <name type="scientific">Hypoxylon rubiginosum</name>
    <dbReference type="NCBI Taxonomy" id="110542"/>
    <lineage>
        <taxon>Eukaryota</taxon>
        <taxon>Fungi</taxon>
        <taxon>Dikarya</taxon>
        <taxon>Ascomycota</taxon>
        <taxon>Pezizomycotina</taxon>
        <taxon>Sordariomycetes</taxon>
        <taxon>Xylariomycetidae</taxon>
        <taxon>Xylariales</taxon>
        <taxon>Hypoxylaceae</taxon>
        <taxon>Hypoxylon</taxon>
    </lineage>
</organism>
<dbReference type="Proteomes" id="UP001497680">
    <property type="component" value="Unassembled WGS sequence"/>
</dbReference>
<evidence type="ECO:0000313" key="1">
    <source>
        <dbReference type="EMBL" id="KAI6083386.1"/>
    </source>
</evidence>
<gene>
    <name evidence="1" type="ORF">F4821DRAFT_193810</name>
</gene>
<proteinExistence type="predicted"/>
<dbReference type="EMBL" id="MU394353">
    <property type="protein sequence ID" value="KAI6083386.1"/>
    <property type="molecule type" value="Genomic_DNA"/>
</dbReference>
<accession>A0ACC0CSC4</accession>
<protein>
    <submittedName>
        <fullName evidence="1">NAD(P)-binding protein</fullName>
    </submittedName>
</protein>
<evidence type="ECO:0000313" key="2">
    <source>
        <dbReference type="Proteomes" id="UP001497680"/>
    </source>
</evidence>
<keyword evidence="2" id="KW-1185">Reference proteome</keyword>
<reference evidence="1 2" key="1">
    <citation type="journal article" date="2022" name="New Phytol.">
        <title>Ecological generalism drives hyperdiversity of secondary metabolite gene clusters in xylarialean endophytes.</title>
        <authorList>
            <person name="Franco M.E.E."/>
            <person name="Wisecaver J.H."/>
            <person name="Arnold A.E."/>
            <person name="Ju Y.M."/>
            <person name="Slot J.C."/>
            <person name="Ahrendt S."/>
            <person name="Moore L.P."/>
            <person name="Eastman K.E."/>
            <person name="Scott K."/>
            <person name="Konkel Z."/>
            <person name="Mondo S.J."/>
            <person name="Kuo A."/>
            <person name="Hayes R.D."/>
            <person name="Haridas S."/>
            <person name="Andreopoulos B."/>
            <person name="Riley R."/>
            <person name="LaButti K."/>
            <person name="Pangilinan J."/>
            <person name="Lipzen A."/>
            <person name="Amirebrahimi M."/>
            <person name="Yan J."/>
            <person name="Adam C."/>
            <person name="Keymanesh K."/>
            <person name="Ng V."/>
            <person name="Louie K."/>
            <person name="Northen T."/>
            <person name="Drula E."/>
            <person name="Henrissat B."/>
            <person name="Hsieh H.M."/>
            <person name="Youens-Clark K."/>
            <person name="Lutzoni F."/>
            <person name="Miadlikowska J."/>
            <person name="Eastwood D.C."/>
            <person name="Hamelin R.C."/>
            <person name="Grigoriev I.V."/>
            <person name="U'Ren J.M."/>
        </authorList>
    </citation>
    <scope>NUCLEOTIDE SEQUENCE [LARGE SCALE GENOMIC DNA]</scope>
    <source>
        <strain evidence="1 2">ER1909</strain>
    </source>
</reference>
<sequence length="327" mass="36398">MSQSNYIKKVAIVGPTGTVGTFIAKELLALGKHELTAITRKDSPAIASMPAGIKIAKVDYDDESTLVAALEGQDALVITMNPQAPPDTQLKLVRAAAAAKVPFVLPNEWGCDMADEQMAQECLLGKYDAPVRKLIEELGVSSWIGVVTGFWYEYSLGFGEQTYGMDWVNRKWTFFDDGETKMNTTTWPQSGRAAAKLLALPIEPETPGSPSLSDYKNKFIYVSSFCLTQKEMFATVLRVTGTKESDWTITYEESTKRFQEAQKRLFGGDRTAFVVQLYSRNWFKDGVANFEARRGGVANDILGLPKEDLDEFTRIAIDRNEKGLKYH</sequence>
<comment type="caution">
    <text evidence="1">The sequence shown here is derived from an EMBL/GenBank/DDBJ whole genome shotgun (WGS) entry which is preliminary data.</text>
</comment>